<dbReference type="Proteomes" id="UP000599578">
    <property type="component" value="Unassembled WGS sequence"/>
</dbReference>
<dbReference type="EMBL" id="BMLT01000001">
    <property type="protein sequence ID" value="GGO76308.1"/>
    <property type="molecule type" value="Genomic_DNA"/>
</dbReference>
<proteinExistence type="predicted"/>
<protein>
    <submittedName>
        <fullName evidence="3">Family 20 transposase</fullName>
    </submittedName>
</protein>
<dbReference type="GO" id="GO:0006313">
    <property type="term" value="P:DNA transposition"/>
    <property type="evidence" value="ECO:0007669"/>
    <property type="project" value="InterPro"/>
</dbReference>
<gene>
    <name evidence="3" type="ORF">GCM10011348_03200</name>
</gene>
<evidence type="ECO:0000313" key="3">
    <source>
        <dbReference type="EMBL" id="GGO76308.1"/>
    </source>
</evidence>
<feature type="domain" description="Transposase IS110-like N-terminal" evidence="1">
    <location>
        <begin position="8"/>
        <end position="74"/>
    </location>
</feature>
<evidence type="ECO:0000313" key="4">
    <source>
        <dbReference type="Proteomes" id="UP000599578"/>
    </source>
</evidence>
<keyword evidence="4" id="KW-1185">Reference proteome</keyword>
<dbReference type="PANTHER" id="PTHR33055">
    <property type="entry name" value="TRANSPOSASE FOR INSERTION SEQUENCE ELEMENT IS1111A"/>
    <property type="match status" value="1"/>
</dbReference>
<dbReference type="NCBIfam" id="NF033542">
    <property type="entry name" value="transpos_IS110"/>
    <property type="match status" value="1"/>
</dbReference>
<dbReference type="GO" id="GO:0004803">
    <property type="term" value="F:transposase activity"/>
    <property type="evidence" value="ECO:0007669"/>
    <property type="project" value="InterPro"/>
</dbReference>
<name>A0A918DN36_9GAMM</name>
<accession>A0A918DN36</accession>
<evidence type="ECO:0000259" key="2">
    <source>
        <dbReference type="Pfam" id="PF02371"/>
    </source>
</evidence>
<organism evidence="3 4">
    <name type="scientific">Marinobacterium nitratireducens</name>
    <dbReference type="NCBI Taxonomy" id="518897"/>
    <lineage>
        <taxon>Bacteria</taxon>
        <taxon>Pseudomonadati</taxon>
        <taxon>Pseudomonadota</taxon>
        <taxon>Gammaproteobacteria</taxon>
        <taxon>Oceanospirillales</taxon>
        <taxon>Oceanospirillaceae</taxon>
        <taxon>Marinobacterium</taxon>
    </lineage>
</organism>
<dbReference type="InterPro" id="IPR003346">
    <property type="entry name" value="Transposase_20"/>
</dbReference>
<dbReference type="Pfam" id="PF02371">
    <property type="entry name" value="Transposase_20"/>
    <property type="match status" value="1"/>
</dbReference>
<sequence>MMAPQFVAPYRKSDKNDHNDAEAICEAFGRPNMRFVPIKTEEQQTVLMVHRVRSLMVGERTSLVNQIRGLLSEFGIVLPQGRCHVRSQLPGILEDAENELPVVAREVFANQYERLCDLDRKIGEYDKRIEALAQADENAKRLMTLEGVGPITATALIATVGDVRTFKNSRQFSAWLGLVTRQGSTVGRARHGRITKRGDVYLRTLLIHGARAVMRYLMNKDVQKGKWVKAVRARRGFNKAAVALAAKHARILWAMLAKGSEYRPTLA</sequence>
<dbReference type="Pfam" id="PF01548">
    <property type="entry name" value="DEDD_Tnp_IS110"/>
    <property type="match status" value="1"/>
</dbReference>
<dbReference type="GO" id="GO:0003677">
    <property type="term" value="F:DNA binding"/>
    <property type="evidence" value="ECO:0007669"/>
    <property type="project" value="InterPro"/>
</dbReference>
<reference evidence="3 4" key="1">
    <citation type="journal article" date="2014" name="Int. J. Syst. Evol. Microbiol.">
        <title>Complete genome sequence of Corynebacterium casei LMG S-19264T (=DSM 44701T), isolated from a smear-ripened cheese.</title>
        <authorList>
            <consortium name="US DOE Joint Genome Institute (JGI-PGF)"/>
            <person name="Walter F."/>
            <person name="Albersmeier A."/>
            <person name="Kalinowski J."/>
            <person name="Ruckert C."/>
        </authorList>
    </citation>
    <scope>NUCLEOTIDE SEQUENCE [LARGE SCALE GENOMIC DNA]</scope>
    <source>
        <strain evidence="3 4">CGMCC 1.7286</strain>
    </source>
</reference>
<feature type="domain" description="Transposase IS116/IS110/IS902 C-terminal" evidence="2">
    <location>
        <begin position="140"/>
        <end position="216"/>
    </location>
</feature>
<dbReference type="InterPro" id="IPR047650">
    <property type="entry name" value="Transpos_IS110"/>
</dbReference>
<comment type="caution">
    <text evidence="3">The sequence shown here is derived from an EMBL/GenBank/DDBJ whole genome shotgun (WGS) entry which is preliminary data.</text>
</comment>
<dbReference type="PANTHER" id="PTHR33055:SF3">
    <property type="entry name" value="PUTATIVE TRANSPOSASE FOR IS117-RELATED"/>
    <property type="match status" value="1"/>
</dbReference>
<dbReference type="InterPro" id="IPR002525">
    <property type="entry name" value="Transp_IS110-like_N"/>
</dbReference>
<dbReference type="AlphaFoldDB" id="A0A918DN36"/>
<evidence type="ECO:0000259" key="1">
    <source>
        <dbReference type="Pfam" id="PF01548"/>
    </source>
</evidence>